<evidence type="ECO:0000256" key="2">
    <source>
        <dbReference type="SAM" id="SignalP"/>
    </source>
</evidence>
<feature type="signal peptide" evidence="2">
    <location>
        <begin position="1"/>
        <end position="17"/>
    </location>
</feature>
<evidence type="ECO:0000256" key="1">
    <source>
        <dbReference type="SAM" id="MobiDB-lite"/>
    </source>
</evidence>
<organism evidence="3 4">
    <name type="scientific">Marasmius tenuissimus</name>
    <dbReference type="NCBI Taxonomy" id="585030"/>
    <lineage>
        <taxon>Eukaryota</taxon>
        <taxon>Fungi</taxon>
        <taxon>Dikarya</taxon>
        <taxon>Basidiomycota</taxon>
        <taxon>Agaricomycotina</taxon>
        <taxon>Agaricomycetes</taxon>
        <taxon>Agaricomycetidae</taxon>
        <taxon>Agaricales</taxon>
        <taxon>Marasmiineae</taxon>
        <taxon>Marasmiaceae</taxon>
        <taxon>Marasmius</taxon>
    </lineage>
</organism>
<reference evidence="3 4" key="1">
    <citation type="submission" date="2024-05" db="EMBL/GenBank/DDBJ databases">
        <title>A draft genome resource for the thread blight pathogen Marasmius tenuissimus strain MS-2.</title>
        <authorList>
            <person name="Yulfo-Soto G.E."/>
            <person name="Baruah I.K."/>
            <person name="Amoako-Attah I."/>
            <person name="Bukari Y."/>
            <person name="Meinhardt L.W."/>
            <person name="Bailey B.A."/>
            <person name="Cohen S.P."/>
        </authorList>
    </citation>
    <scope>NUCLEOTIDE SEQUENCE [LARGE SCALE GENOMIC DNA]</scope>
    <source>
        <strain evidence="3 4">MS-2</strain>
    </source>
</reference>
<name>A0ABR2ZU46_9AGAR</name>
<sequence length="186" mass="18795">MFFKLSLLSALATLASALTLNAPQDAVVGRNVTVSWSDVGSTPVFTLQLHHPSFNNDFALANNVDPNLNSITFVMPEVEEQSDYTFRAVNISDITQVYAETGNFRIVNQTTASSTEATATATSPTGSASQTGTQSGSQSASTSGSGAPSSTTSADGQNGGNGALSLGINGAAAALVAGVLGVAALF</sequence>
<feature type="compositionally biased region" description="Low complexity" evidence="1">
    <location>
        <begin position="112"/>
        <end position="154"/>
    </location>
</feature>
<evidence type="ECO:0000313" key="4">
    <source>
        <dbReference type="Proteomes" id="UP001437256"/>
    </source>
</evidence>
<feature type="region of interest" description="Disordered" evidence="1">
    <location>
        <begin position="112"/>
        <end position="158"/>
    </location>
</feature>
<evidence type="ECO:0000313" key="3">
    <source>
        <dbReference type="EMBL" id="KAL0064604.1"/>
    </source>
</evidence>
<keyword evidence="2" id="KW-0732">Signal</keyword>
<feature type="chain" id="PRO_5045833155" description="Ser-Thr-rich glycosyl-phosphatidyl-inositol-anchored membrane family-domain-containing protein" evidence="2">
    <location>
        <begin position="18"/>
        <end position="186"/>
    </location>
</feature>
<dbReference type="EMBL" id="JBBXMP010000059">
    <property type="protein sequence ID" value="KAL0064604.1"/>
    <property type="molecule type" value="Genomic_DNA"/>
</dbReference>
<proteinExistence type="predicted"/>
<accession>A0ABR2ZU46</accession>
<gene>
    <name evidence="3" type="ORF">AAF712_008427</name>
</gene>
<protein>
    <recommendedName>
        <fullName evidence="5">Ser-Thr-rich glycosyl-phosphatidyl-inositol-anchored membrane family-domain-containing protein</fullName>
    </recommendedName>
</protein>
<dbReference type="Proteomes" id="UP001437256">
    <property type="component" value="Unassembled WGS sequence"/>
</dbReference>
<keyword evidence="4" id="KW-1185">Reference proteome</keyword>
<evidence type="ECO:0008006" key="5">
    <source>
        <dbReference type="Google" id="ProtNLM"/>
    </source>
</evidence>
<comment type="caution">
    <text evidence="3">The sequence shown here is derived from an EMBL/GenBank/DDBJ whole genome shotgun (WGS) entry which is preliminary data.</text>
</comment>